<evidence type="ECO:0000256" key="3">
    <source>
        <dbReference type="ARBA" id="ARBA00022801"/>
    </source>
</evidence>
<comment type="catalytic activity">
    <reaction evidence="1">
        <text>Hydrolyzes the link between N-acetylmuramoyl residues and L-amino acid residues in certain cell-wall glycopeptides.</text>
        <dbReference type="EC" id="3.5.1.28"/>
    </reaction>
</comment>
<keyword evidence="6" id="KW-1185">Reference proteome</keyword>
<organism evidence="5 6">
    <name type="scientific">Parapedobacter deserti</name>
    <dbReference type="NCBI Taxonomy" id="1912957"/>
    <lineage>
        <taxon>Bacteria</taxon>
        <taxon>Pseudomonadati</taxon>
        <taxon>Bacteroidota</taxon>
        <taxon>Sphingobacteriia</taxon>
        <taxon>Sphingobacteriales</taxon>
        <taxon>Sphingobacteriaceae</taxon>
        <taxon>Parapedobacter</taxon>
    </lineage>
</organism>
<dbReference type="Gene3D" id="2.60.40.3500">
    <property type="match status" value="1"/>
</dbReference>
<dbReference type="InterPro" id="IPR002508">
    <property type="entry name" value="MurNAc-LAA_cat"/>
</dbReference>
<evidence type="ECO:0000313" key="5">
    <source>
        <dbReference type="EMBL" id="MFC3200116.1"/>
    </source>
</evidence>
<evidence type="ECO:0000259" key="4">
    <source>
        <dbReference type="SMART" id="SM00646"/>
    </source>
</evidence>
<dbReference type="CDD" id="cd02696">
    <property type="entry name" value="MurNAc-LAA"/>
    <property type="match status" value="1"/>
</dbReference>
<dbReference type="SMART" id="SM00646">
    <property type="entry name" value="Ami_3"/>
    <property type="match status" value="1"/>
</dbReference>
<dbReference type="InterPro" id="IPR013783">
    <property type="entry name" value="Ig-like_fold"/>
</dbReference>
<evidence type="ECO:0000256" key="1">
    <source>
        <dbReference type="ARBA" id="ARBA00001561"/>
    </source>
</evidence>
<dbReference type="EC" id="3.5.1.28" evidence="2"/>
<dbReference type="PANTHER" id="PTHR30404">
    <property type="entry name" value="N-ACETYLMURAMOYL-L-ALANINE AMIDASE"/>
    <property type="match status" value="1"/>
</dbReference>
<proteinExistence type="predicted"/>
<dbReference type="Proteomes" id="UP001595526">
    <property type="component" value="Unassembled WGS sequence"/>
</dbReference>
<dbReference type="SUPFAM" id="SSF53187">
    <property type="entry name" value="Zn-dependent exopeptidases"/>
    <property type="match status" value="1"/>
</dbReference>
<gene>
    <name evidence="5" type="ORF">ACFOET_21020</name>
</gene>
<keyword evidence="3 5" id="KW-0378">Hydrolase</keyword>
<evidence type="ECO:0000313" key="6">
    <source>
        <dbReference type="Proteomes" id="UP001595526"/>
    </source>
</evidence>
<protein>
    <recommendedName>
        <fullName evidence="2">N-acetylmuramoyl-L-alanine amidase</fullName>
        <ecNumber evidence="2">3.5.1.28</ecNumber>
    </recommendedName>
</protein>
<dbReference type="EMBL" id="JBHRTA010000062">
    <property type="protein sequence ID" value="MFC3200116.1"/>
    <property type="molecule type" value="Genomic_DNA"/>
</dbReference>
<comment type="caution">
    <text evidence="5">The sequence shown here is derived from an EMBL/GenBank/DDBJ whole genome shotgun (WGS) entry which is preliminary data.</text>
</comment>
<dbReference type="PANTHER" id="PTHR30404:SF0">
    <property type="entry name" value="N-ACETYLMURAMOYL-L-ALANINE AMIDASE AMIC"/>
    <property type="match status" value="1"/>
</dbReference>
<name>A0ABV7JQ34_9SPHI</name>
<sequence length="554" mass="61532">MLKISSPDKDSSTVFEPLVYFKGLTDPASVLFVNGDALRVYSTGAFAASVPLQEGLNELHVMHIAGRDTLRKRMVVVYEKPRPPQPTQGFAIDQVRVFPGGALWLMPGDLLQVEMKATPGNEAFFYKDIPLFEADTAGTGVAGIYRGEYTVRSSDTFNNEPILFRLRDRTTGTVVVAESNEQITVLSQPHSLTALTVGHQTPLYYGLGTGRLGGAKMGYLDRSVKLEVTGKMSNMYRVRLAEQVQAYVPENQLSLQKGVHFRPYSLTESWSVYSDSADDFVRIGLNERLPYTATVQHDPTRIVIDIYGAVSNSNWITQKEGLMAIRNVWYEQASKDIFRVYIELKDKQLWGYDVGYHGRQLVIRVKPSPASHSLRRLRVAVDAGHGGSNLGAKGMTGVLEKALNLSMALKLRAALEEAGATVIMTRRDDRLVGNTNRLAMLREADPDILVSIHCNASRNPLVQGTSTYYRHQAYRPLSQYIHSEMLKLDMEDFGNVGGFNFILNAPTEFPSALVEVAFLSNPADEERLLDTGFQEAVAKSIVAGLRRFVREAAE</sequence>
<dbReference type="InterPro" id="IPR050695">
    <property type="entry name" value="N-acetylmuramoyl_amidase_3"/>
</dbReference>
<dbReference type="Gene3D" id="3.40.630.40">
    <property type="entry name" value="Zn-dependent exopeptidases"/>
    <property type="match status" value="1"/>
</dbReference>
<dbReference type="RefSeq" id="WP_379026384.1">
    <property type="nucleotide sequence ID" value="NZ_JBHRTA010000062.1"/>
</dbReference>
<dbReference type="Gene3D" id="2.60.40.10">
    <property type="entry name" value="Immunoglobulins"/>
    <property type="match status" value="1"/>
</dbReference>
<accession>A0ABV7JQ34</accession>
<reference evidence="6" key="1">
    <citation type="journal article" date="2019" name="Int. J. Syst. Evol. Microbiol.">
        <title>The Global Catalogue of Microorganisms (GCM) 10K type strain sequencing project: providing services to taxonomists for standard genome sequencing and annotation.</title>
        <authorList>
            <consortium name="The Broad Institute Genomics Platform"/>
            <consortium name="The Broad Institute Genome Sequencing Center for Infectious Disease"/>
            <person name="Wu L."/>
            <person name="Ma J."/>
        </authorList>
    </citation>
    <scope>NUCLEOTIDE SEQUENCE [LARGE SCALE GENOMIC DNA]</scope>
    <source>
        <strain evidence="6">KCTC 52416</strain>
    </source>
</reference>
<evidence type="ECO:0000256" key="2">
    <source>
        <dbReference type="ARBA" id="ARBA00011901"/>
    </source>
</evidence>
<dbReference type="Pfam" id="PF01520">
    <property type="entry name" value="Amidase_3"/>
    <property type="match status" value="1"/>
</dbReference>
<feature type="domain" description="MurNAc-LAA" evidence="4">
    <location>
        <begin position="438"/>
        <end position="546"/>
    </location>
</feature>
<dbReference type="GO" id="GO:0008745">
    <property type="term" value="F:N-acetylmuramoyl-L-alanine amidase activity"/>
    <property type="evidence" value="ECO:0007669"/>
    <property type="project" value="UniProtKB-EC"/>
</dbReference>